<reference evidence="2 3" key="1">
    <citation type="journal article" date="2011" name="PLoS Pathog.">
        <title>Endophytic Life Strategies Decoded by Genome and Transcriptome Analyses of the Mutualistic Root Symbiont Piriformospora indica.</title>
        <authorList>
            <person name="Zuccaro A."/>
            <person name="Lahrmann U."/>
            <person name="Guldener U."/>
            <person name="Langen G."/>
            <person name="Pfiffi S."/>
            <person name="Biedenkopf D."/>
            <person name="Wong P."/>
            <person name="Samans B."/>
            <person name="Grimm C."/>
            <person name="Basiewicz M."/>
            <person name="Murat C."/>
            <person name="Martin F."/>
            <person name="Kogel K.H."/>
        </authorList>
    </citation>
    <scope>NUCLEOTIDE SEQUENCE [LARGE SCALE GENOMIC DNA]</scope>
    <source>
        <strain evidence="2 3">DSM 11827</strain>
    </source>
</reference>
<feature type="region of interest" description="Disordered" evidence="1">
    <location>
        <begin position="164"/>
        <end position="243"/>
    </location>
</feature>
<organism evidence="2 3">
    <name type="scientific">Serendipita indica (strain DSM 11827)</name>
    <name type="common">Root endophyte fungus</name>
    <name type="synonym">Piriformospora indica</name>
    <dbReference type="NCBI Taxonomy" id="1109443"/>
    <lineage>
        <taxon>Eukaryota</taxon>
        <taxon>Fungi</taxon>
        <taxon>Dikarya</taxon>
        <taxon>Basidiomycota</taxon>
        <taxon>Agaricomycotina</taxon>
        <taxon>Agaricomycetes</taxon>
        <taxon>Sebacinales</taxon>
        <taxon>Serendipitaceae</taxon>
        <taxon>Serendipita</taxon>
    </lineage>
</organism>
<comment type="caution">
    <text evidence="2">The sequence shown here is derived from an EMBL/GenBank/DDBJ whole genome shotgun (WGS) entry which is preliminary data.</text>
</comment>
<protein>
    <submittedName>
        <fullName evidence="2">Uncharacterized protein</fullName>
    </submittedName>
</protein>
<evidence type="ECO:0000313" key="3">
    <source>
        <dbReference type="Proteomes" id="UP000007148"/>
    </source>
</evidence>
<proteinExistence type="predicted"/>
<evidence type="ECO:0000256" key="1">
    <source>
        <dbReference type="SAM" id="MobiDB-lite"/>
    </source>
</evidence>
<dbReference type="OMA" id="WFTFEAL"/>
<dbReference type="AlphaFoldDB" id="G4TFA7"/>
<keyword evidence="3" id="KW-1185">Reference proteome</keyword>
<name>G4TFA7_SERID</name>
<dbReference type="HOGENOM" id="CLU_844988_0_0_1"/>
<dbReference type="Proteomes" id="UP000007148">
    <property type="component" value="Unassembled WGS sequence"/>
</dbReference>
<feature type="compositionally biased region" description="Low complexity" evidence="1">
    <location>
        <begin position="212"/>
        <end position="226"/>
    </location>
</feature>
<evidence type="ECO:0000313" key="2">
    <source>
        <dbReference type="EMBL" id="CCA70008.1"/>
    </source>
</evidence>
<gene>
    <name evidence="2" type="ORF">PIIN_03948</name>
</gene>
<feature type="compositionally biased region" description="Basic and acidic residues" evidence="1">
    <location>
        <begin position="164"/>
        <end position="174"/>
    </location>
</feature>
<dbReference type="EMBL" id="CAFZ01000069">
    <property type="protein sequence ID" value="CCA70008.1"/>
    <property type="molecule type" value="Genomic_DNA"/>
</dbReference>
<dbReference type="OrthoDB" id="3246235at2759"/>
<sequence length="329" mass="34399">MDFLHVTPLDFSTPLAVPAVSAAGAAGTIGAVGSTIVGTASHIGSTIGTALVGSSTTVGTAVATGGAGIFAAGDTLVAGIGSIITTAQGFITAHAATVGKISAALLPKAIEIVEEEVGGFNAVQKEVISILSSPTVTSDVRESGLNILSRLGVAIAADRAAEEERNKEAERQKNEPAVVAIEAGQHRRTASNILGKARKAKQESVVGPLPPSTSQSSKDDGSSSSSMQEDCHDHASLHGRPSLKRMHTSVSTLVHKLSSEGRAQRKEAKEAAKDKEWEVCDFDPECMLSTTERVRVHGLFMNERRHFEVHEREGKLVLIDANTKEVVRA</sequence>
<dbReference type="InParanoid" id="G4TFA7"/>
<accession>G4TFA7</accession>